<evidence type="ECO:0000313" key="2">
    <source>
        <dbReference type="Proteomes" id="UP000005596"/>
    </source>
</evidence>
<reference evidence="1 2" key="1">
    <citation type="journal article" date="2007" name="Genome Biol.">
        <title>Characterization and modeling of the Haemophilus influenzae core and supragenomes based on the complete genomic sequences of Rd and 12 clinical nontypeable strains.</title>
        <authorList>
            <person name="Hogg J.S."/>
            <person name="Hu F.Z."/>
            <person name="Janto B."/>
            <person name="Boissy R."/>
            <person name="Hayes J."/>
            <person name="Keefe R."/>
            <person name="Post J.C."/>
            <person name="Ehrlich G.D."/>
        </authorList>
    </citation>
    <scope>NUCLEOTIDE SEQUENCE [LARGE SCALE GENOMIC DNA]</scope>
    <source>
        <strain evidence="1 2">22.4-21</strain>
    </source>
</reference>
<accession>A4P0L0</accession>
<dbReference type="BioCyc" id="HINF375063:G119K-1973-MONOMER"/>
<protein>
    <submittedName>
        <fullName evidence="1">Uncharacterized protein</fullName>
    </submittedName>
</protein>
<name>A4P0L0_HAEIF</name>
<dbReference type="EMBL" id="AAZJ01000015">
    <property type="protein sequence ID" value="EDK13048.1"/>
    <property type="molecule type" value="Genomic_DNA"/>
</dbReference>
<organism evidence="1 2">
    <name type="scientific">Haemophilus influenzae 22.4-21</name>
    <dbReference type="NCBI Taxonomy" id="375063"/>
    <lineage>
        <taxon>Bacteria</taxon>
        <taxon>Pseudomonadati</taxon>
        <taxon>Pseudomonadota</taxon>
        <taxon>Gammaproteobacteria</taxon>
        <taxon>Pasteurellales</taxon>
        <taxon>Pasteurellaceae</taxon>
        <taxon>Haemophilus</taxon>
    </lineage>
</organism>
<gene>
    <name evidence="1" type="ORF">CGSHiR3021_00177</name>
</gene>
<proteinExistence type="predicted"/>
<sequence length="322" mass="38673">MINAKTINLKVFNPYPLSSEPYEIEGYLPAFHDKNQYTFIFTYNSNEIIIEDYDGRAHACYYVKNLNQYKDFVEYLSRTTISPMILIKDNRVKFYLFDENWIPSNTPLSFSKDKGIYISNFSDVKPYCFLTEIINRHYEFHYSGEFIKVDYFVGGLIKFRHIAGYTIEVTPDEENWNRIITLIHHDKFQSKAGFDHFHYMDNVEDWMKNKVPFHKWSLEERRYMNGKYNTRFTIEVEDVEQCEFDMLIGWKDGEYRGEYFPVYEKRLGINYEGCPFLLVSEQGVEYEFDTEDEEKYEHLKKNESIEVSYPSVIERVDDPEDD</sequence>
<dbReference type="AlphaFoldDB" id="A4P0L0"/>
<dbReference type="Proteomes" id="UP000005596">
    <property type="component" value="Unassembled WGS sequence"/>
</dbReference>
<evidence type="ECO:0000313" key="1">
    <source>
        <dbReference type="EMBL" id="EDK13048.1"/>
    </source>
</evidence>